<feature type="transmembrane region" description="Helical" evidence="1">
    <location>
        <begin position="67"/>
        <end position="89"/>
    </location>
</feature>
<feature type="transmembrane region" description="Helical" evidence="1">
    <location>
        <begin position="155"/>
        <end position="173"/>
    </location>
</feature>
<accession>A0A919UAY9</accession>
<keyword evidence="1" id="KW-0812">Transmembrane</keyword>
<dbReference type="Proteomes" id="UP000660611">
    <property type="component" value="Unassembled WGS sequence"/>
</dbReference>
<evidence type="ECO:0000313" key="3">
    <source>
        <dbReference type="Proteomes" id="UP000660611"/>
    </source>
</evidence>
<feature type="transmembrane region" description="Helical" evidence="1">
    <location>
        <begin position="26"/>
        <end position="46"/>
    </location>
</feature>
<keyword evidence="3" id="KW-1185">Reference proteome</keyword>
<proteinExistence type="predicted"/>
<feature type="transmembrane region" description="Helical" evidence="1">
    <location>
        <begin position="185"/>
        <end position="208"/>
    </location>
</feature>
<dbReference type="AlphaFoldDB" id="A0A919UAY9"/>
<evidence type="ECO:0000313" key="2">
    <source>
        <dbReference type="EMBL" id="GIG45011.1"/>
    </source>
</evidence>
<keyword evidence="1" id="KW-0472">Membrane</keyword>
<feature type="transmembrane region" description="Helical" evidence="1">
    <location>
        <begin position="95"/>
        <end position="118"/>
    </location>
</feature>
<reference evidence="2" key="1">
    <citation type="submission" date="2021-01" db="EMBL/GenBank/DDBJ databases">
        <title>Whole genome shotgun sequence of Dactylosporangium siamense NBRC 106093.</title>
        <authorList>
            <person name="Komaki H."/>
            <person name="Tamura T."/>
        </authorList>
    </citation>
    <scope>NUCLEOTIDE SEQUENCE</scope>
    <source>
        <strain evidence="2">NBRC 106093</strain>
    </source>
</reference>
<sequence>MWRVVLGLLVGVGVVAIYQHEHSPGPLPLVWAALAVTLGGCSGAILTYGLRRWAELTTEHSVRVREVIWPVVAIAVCGVLAVNVTRFVPGPTGNWHSGLLVCLAILAGIPVGMVMFAVRRVVSAEPPPDPAEPSPDPPGRQVAVLLSLRRLLQRLLAAEGAVVALVTFEFGAYSQIQSSPPPAQYVFIFGGVGSTLVAAAYVPAWTALQHRAHLLCRELFPLDDLNDGATILSNAADSQRLEQVLGADRGILADLQNGLAVAAPLLAGAVAAFLPH</sequence>
<organism evidence="2 3">
    <name type="scientific">Dactylosporangium siamense</name>
    <dbReference type="NCBI Taxonomy" id="685454"/>
    <lineage>
        <taxon>Bacteria</taxon>
        <taxon>Bacillati</taxon>
        <taxon>Actinomycetota</taxon>
        <taxon>Actinomycetes</taxon>
        <taxon>Micromonosporales</taxon>
        <taxon>Micromonosporaceae</taxon>
        <taxon>Dactylosporangium</taxon>
    </lineage>
</organism>
<keyword evidence="1" id="KW-1133">Transmembrane helix</keyword>
<name>A0A919UAY9_9ACTN</name>
<gene>
    <name evidence="2" type="ORF">Dsi01nite_030520</name>
</gene>
<evidence type="ECO:0000256" key="1">
    <source>
        <dbReference type="SAM" id="Phobius"/>
    </source>
</evidence>
<dbReference type="EMBL" id="BONQ01000048">
    <property type="protein sequence ID" value="GIG45011.1"/>
    <property type="molecule type" value="Genomic_DNA"/>
</dbReference>
<comment type="caution">
    <text evidence="2">The sequence shown here is derived from an EMBL/GenBank/DDBJ whole genome shotgun (WGS) entry which is preliminary data.</text>
</comment>
<protein>
    <submittedName>
        <fullName evidence="2">Uncharacterized protein</fullName>
    </submittedName>
</protein>